<evidence type="ECO:0000313" key="2">
    <source>
        <dbReference type="EMBL" id="NBC41804.1"/>
    </source>
</evidence>
<dbReference type="Gene3D" id="3.60.21.10">
    <property type="match status" value="1"/>
</dbReference>
<keyword evidence="3" id="KW-1185">Reference proteome</keyword>
<dbReference type="AlphaFoldDB" id="A0A7X5BSE4"/>
<organism evidence="2 3">
    <name type="scientific">Corallococcus exiguus</name>
    <dbReference type="NCBI Taxonomy" id="83462"/>
    <lineage>
        <taxon>Bacteria</taxon>
        <taxon>Pseudomonadati</taxon>
        <taxon>Myxococcota</taxon>
        <taxon>Myxococcia</taxon>
        <taxon>Myxococcales</taxon>
        <taxon>Cystobacterineae</taxon>
        <taxon>Myxococcaceae</taxon>
        <taxon>Corallococcus</taxon>
    </lineage>
</organism>
<proteinExistence type="predicted"/>
<comment type="caution">
    <text evidence="2">The sequence shown here is derived from an EMBL/GenBank/DDBJ whole genome shotgun (WGS) entry which is preliminary data.</text>
</comment>
<dbReference type="InterPro" id="IPR029052">
    <property type="entry name" value="Metallo-depent_PP-like"/>
</dbReference>
<evidence type="ECO:0000313" key="3">
    <source>
        <dbReference type="Proteomes" id="UP000537825"/>
    </source>
</evidence>
<evidence type="ECO:0000259" key="1">
    <source>
        <dbReference type="Pfam" id="PF00149"/>
    </source>
</evidence>
<dbReference type="GO" id="GO:0016787">
    <property type="term" value="F:hydrolase activity"/>
    <property type="evidence" value="ECO:0007669"/>
    <property type="project" value="InterPro"/>
</dbReference>
<dbReference type="Pfam" id="PF00149">
    <property type="entry name" value="Metallophos"/>
    <property type="match status" value="1"/>
</dbReference>
<protein>
    <submittedName>
        <fullName evidence="2">Metallophosphoesterase</fullName>
    </submittedName>
</protein>
<reference evidence="2 3" key="1">
    <citation type="submission" date="2020-01" db="EMBL/GenBank/DDBJ databases">
        <title>The draft genome sequence of Corallococcus exiguus DSM 14696.</title>
        <authorList>
            <person name="Zhang X."/>
            <person name="Zhu H."/>
        </authorList>
    </citation>
    <scope>NUCLEOTIDE SEQUENCE [LARGE SCALE GENOMIC DNA]</scope>
    <source>
        <strain evidence="2 3">DSM 14696</strain>
    </source>
</reference>
<dbReference type="InterPro" id="IPR004843">
    <property type="entry name" value="Calcineurin-like_PHP"/>
</dbReference>
<dbReference type="CDD" id="cd00838">
    <property type="entry name" value="MPP_superfamily"/>
    <property type="match status" value="1"/>
</dbReference>
<name>A0A7X5BSE4_9BACT</name>
<dbReference type="EMBL" id="JAAAPK010000004">
    <property type="protein sequence ID" value="NBC41804.1"/>
    <property type="molecule type" value="Genomic_DNA"/>
</dbReference>
<accession>A0A7X5BSE4</accession>
<feature type="domain" description="Calcineurin-like phosphoesterase" evidence="1">
    <location>
        <begin position="18"/>
        <end position="212"/>
    </location>
</feature>
<gene>
    <name evidence="2" type="ORF">GTZ93_18535</name>
</gene>
<dbReference type="SUPFAM" id="SSF56300">
    <property type="entry name" value="Metallo-dependent phosphatases"/>
    <property type="match status" value="1"/>
</dbReference>
<dbReference type="Proteomes" id="UP000537825">
    <property type="component" value="Unassembled WGS sequence"/>
</dbReference>
<sequence length="240" mass="25615">MLCGQVDALPADLDAVIALSDLQGMAPHAVKGGAAALLGEVVADELAIMCKAGNLPPANRTGIILAGDLFSNDTADERGASGDVRSVWTAFARYFRWVVGVAGNHDTFGGTGERERFFRQPRQKLLDGEVVAQDGLSVGGVSYIIGRPDKLNRREQSAQLERIEEVLLQEPQVLVLHEGPDAPGTGLRGNAIIREAVEPWSRLLVICGHCHWDVPLVTLASGTQVLNVDARAVILRRAGA</sequence>